<dbReference type="AlphaFoldDB" id="A0A8K0SD18"/>
<keyword evidence="2" id="KW-1185">Reference proteome</keyword>
<reference evidence="1" key="1">
    <citation type="journal article" date="2021" name="Nat. Commun.">
        <title>Genetic determinants of endophytism in the Arabidopsis root mycobiome.</title>
        <authorList>
            <person name="Mesny F."/>
            <person name="Miyauchi S."/>
            <person name="Thiergart T."/>
            <person name="Pickel B."/>
            <person name="Atanasova L."/>
            <person name="Karlsson M."/>
            <person name="Huettel B."/>
            <person name="Barry K.W."/>
            <person name="Haridas S."/>
            <person name="Chen C."/>
            <person name="Bauer D."/>
            <person name="Andreopoulos W."/>
            <person name="Pangilinan J."/>
            <person name="LaButti K."/>
            <person name="Riley R."/>
            <person name="Lipzen A."/>
            <person name="Clum A."/>
            <person name="Drula E."/>
            <person name="Henrissat B."/>
            <person name="Kohler A."/>
            <person name="Grigoriev I.V."/>
            <person name="Martin F.M."/>
            <person name="Hacquard S."/>
        </authorList>
    </citation>
    <scope>NUCLEOTIDE SEQUENCE</scope>
    <source>
        <strain evidence="1">MPI-CAGE-CH-0235</strain>
    </source>
</reference>
<dbReference type="EMBL" id="JAGPNK010000042">
    <property type="protein sequence ID" value="KAH7303036.1"/>
    <property type="molecule type" value="Genomic_DNA"/>
</dbReference>
<name>A0A8K0SD18_9HYPO</name>
<gene>
    <name evidence="1" type="ORF">B0I35DRAFT_195482</name>
</gene>
<organism evidence="1 2">
    <name type="scientific">Stachybotrys elegans</name>
    <dbReference type="NCBI Taxonomy" id="80388"/>
    <lineage>
        <taxon>Eukaryota</taxon>
        <taxon>Fungi</taxon>
        <taxon>Dikarya</taxon>
        <taxon>Ascomycota</taxon>
        <taxon>Pezizomycotina</taxon>
        <taxon>Sordariomycetes</taxon>
        <taxon>Hypocreomycetidae</taxon>
        <taxon>Hypocreales</taxon>
        <taxon>Stachybotryaceae</taxon>
        <taxon>Stachybotrys</taxon>
    </lineage>
</organism>
<protein>
    <submittedName>
        <fullName evidence="1">Uncharacterized protein</fullName>
    </submittedName>
</protein>
<sequence>MTPGSLRTPRCHSVVVSLTATFDSKSTPYAITITTMSKGATELLKEAAESYIDGKQDVRLAPNATTGADDFKYERSPDVKGVVVDRNSGSGYVQISGGGKQAVKIPTGLGESGYHYEAIAEEQSCMLYGRPTVWYIVPNS</sequence>
<evidence type="ECO:0000313" key="2">
    <source>
        <dbReference type="Proteomes" id="UP000813444"/>
    </source>
</evidence>
<evidence type="ECO:0000313" key="1">
    <source>
        <dbReference type="EMBL" id="KAH7303036.1"/>
    </source>
</evidence>
<proteinExistence type="predicted"/>
<dbReference type="OrthoDB" id="3468131at2759"/>
<comment type="caution">
    <text evidence="1">The sequence shown here is derived from an EMBL/GenBank/DDBJ whole genome shotgun (WGS) entry which is preliminary data.</text>
</comment>
<accession>A0A8K0SD18</accession>
<dbReference type="Proteomes" id="UP000813444">
    <property type="component" value="Unassembled WGS sequence"/>
</dbReference>